<evidence type="ECO:0000313" key="2">
    <source>
        <dbReference type="Proteomes" id="UP000285456"/>
    </source>
</evidence>
<reference evidence="1 2" key="1">
    <citation type="journal article" date="2007" name="Int. J. Syst. Evol. Microbiol.">
        <title>Oceanobacillus profundus sp. nov., isolated from a deep-sea sediment core.</title>
        <authorList>
            <person name="Kim Y.G."/>
            <person name="Choi D.H."/>
            <person name="Hyun S."/>
            <person name="Cho B.C."/>
        </authorList>
    </citation>
    <scope>NUCLEOTIDE SEQUENCE [LARGE SCALE GENOMIC DNA]</scope>
    <source>
        <strain evidence="1 2">DSM 18246</strain>
    </source>
</reference>
<proteinExistence type="predicted"/>
<evidence type="ECO:0000313" key="1">
    <source>
        <dbReference type="EMBL" id="RHW33519.1"/>
    </source>
</evidence>
<dbReference type="RefSeq" id="WP_118888857.1">
    <property type="nucleotide sequence ID" value="NZ_PHUT01000003.1"/>
</dbReference>
<sequence>MKVNLKIKEENTVETIQHEVEELNLFQITRAIKVVKDVMKLAQNDPHLKSLFEEIFAEQGAEINADDLDQGFVQKLLGAMDVLLAEIPEKAFELLSVLSDVEYDVFMQQKPEDVFDIYDAVIQVNDIDKLINRAKKSLALTKSQVKVMNLFPKRTQLEEKQA</sequence>
<name>A0A417YJY2_9BACI</name>
<dbReference type="OrthoDB" id="2949198at2"/>
<dbReference type="EMBL" id="QWEH01000003">
    <property type="protein sequence ID" value="RHW33519.1"/>
    <property type="molecule type" value="Genomic_DNA"/>
</dbReference>
<keyword evidence="2" id="KW-1185">Reference proteome</keyword>
<accession>A0A417YJY2</accession>
<comment type="caution">
    <text evidence="1">The sequence shown here is derived from an EMBL/GenBank/DDBJ whole genome shotgun (WGS) entry which is preliminary data.</text>
</comment>
<dbReference type="AlphaFoldDB" id="A0A417YJY2"/>
<protein>
    <submittedName>
        <fullName evidence="1">Uncharacterized protein</fullName>
    </submittedName>
</protein>
<gene>
    <name evidence="1" type="ORF">D1B32_05600</name>
</gene>
<organism evidence="1 2">
    <name type="scientific">Oceanobacillus profundus</name>
    <dbReference type="NCBI Taxonomy" id="372463"/>
    <lineage>
        <taxon>Bacteria</taxon>
        <taxon>Bacillati</taxon>
        <taxon>Bacillota</taxon>
        <taxon>Bacilli</taxon>
        <taxon>Bacillales</taxon>
        <taxon>Bacillaceae</taxon>
        <taxon>Oceanobacillus</taxon>
    </lineage>
</organism>
<dbReference type="Proteomes" id="UP000285456">
    <property type="component" value="Unassembled WGS sequence"/>
</dbReference>